<dbReference type="CDD" id="cd00067">
    <property type="entry name" value="GAL4"/>
    <property type="match status" value="2"/>
</dbReference>
<gene>
    <name evidence="3" type="ORF">BDV98DRAFT_288831</name>
</gene>
<accession>A0A5C3QTA1</accession>
<feature type="compositionally biased region" description="Low complexity" evidence="1">
    <location>
        <begin position="331"/>
        <end position="360"/>
    </location>
</feature>
<feature type="compositionally biased region" description="Gly residues" evidence="1">
    <location>
        <begin position="318"/>
        <end position="330"/>
    </location>
</feature>
<dbReference type="InterPro" id="IPR001138">
    <property type="entry name" value="Zn2Cys6_DnaBD"/>
</dbReference>
<evidence type="ECO:0000313" key="3">
    <source>
        <dbReference type="EMBL" id="TFL05225.1"/>
    </source>
</evidence>
<feature type="compositionally biased region" description="Low complexity" evidence="1">
    <location>
        <begin position="211"/>
        <end position="237"/>
    </location>
</feature>
<dbReference type="PROSITE" id="PS00463">
    <property type="entry name" value="ZN2_CY6_FUNGAL_1"/>
    <property type="match status" value="1"/>
</dbReference>
<feature type="region of interest" description="Disordered" evidence="1">
    <location>
        <begin position="173"/>
        <end position="391"/>
    </location>
</feature>
<dbReference type="GO" id="GO:0000981">
    <property type="term" value="F:DNA-binding transcription factor activity, RNA polymerase II-specific"/>
    <property type="evidence" value="ECO:0007669"/>
    <property type="project" value="InterPro"/>
</dbReference>
<keyword evidence="4" id="KW-1185">Reference proteome</keyword>
<dbReference type="InterPro" id="IPR036864">
    <property type="entry name" value="Zn2-C6_fun-type_DNA-bd_sf"/>
</dbReference>
<dbReference type="OrthoDB" id="2123952at2759"/>
<feature type="compositionally biased region" description="Low complexity" evidence="1">
    <location>
        <begin position="369"/>
        <end position="384"/>
    </location>
</feature>
<name>A0A5C3QTA1_9AGAR</name>
<feature type="compositionally biased region" description="Low complexity" evidence="1">
    <location>
        <begin position="174"/>
        <end position="185"/>
    </location>
</feature>
<feature type="domain" description="Zn(2)-C6 fungal-type" evidence="2">
    <location>
        <begin position="127"/>
        <end position="156"/>
    </location>
</feature>
<proteinExistence type="predicted"/>
<evidence type="ECO:0000256" key="1">
    <source>
        <dbReference type="SAM" id="MobiDB-lite"/>
    </source>
</evidence>
<feature type="compositionally biased region" description="Acidic residues" evidence="1">
    <location>
        <begin position="190"/>
        <end position="199"/>
    </location>
</feature>
<dbReference type="EMBL" id="ML178817">
    <property type="protein sequence ID" value="TFL05225.1"/>
    <property type="molecule type" value="Genomic_DNA"/>
</dbReference>
<dbReference type="STRING" id="1884261.A0A5C3QTA1"/>
<feature type="compositionally biased region" description="Low complexity" evidence="1">
    <location>
        <begin position="258"/>
        <end position="267"/>
    </location>
</feature>
<dbReference type="AlphaFoldDB" id="A0A5C3QTA1"/>
<dbReference type="GO" id="GO:0008270">
    <property type="term" value="F:zinc ion binding"/>
    <property type="evidence" value="ECO:0007669"/>
    <property type="project" value="InterPro"/>
</dbReference>
<feature type="compositionally biased region" description="Polar residues" evidence="1">
    <location>
        <begin position="268"/>
        <end position="286"/>
    </location>
</feature>
<organism evidence="3 4">
    <name type="scientific">Pterulicium gracile</name>
    <dbReference type="NCBI Taxonomy" id="1884261"/>
    <lineage>
        <taxon>Eukaryota</taxon>
        <taxon>Fungi</taxon>
        <taxon>Dikarya</taxon>
        <taxon>Basidiomycota</taxon>
        <taxon>Agaricomycotina</taxon>
        <taxon>Agaricomycetes</taxon>
        <taxon>Agaricomycetidae</taxon>
        <taxon>Agaricales</taxon>
        <taxon>Pleurotineae</taxon>
        <taxon>Pterulaceae</taxon>
        <taxon>Pterulicium</taxon>
    </lineage>
</organism>
<dbReference type="Pfam" id="PF00172">
    <property type="entry name" value="Zn_clus"/>
    <property type="match status" value="1"/>
</dbReference>
<dbReference type="SUPFAM" id="SSF57701">
    <property type="entry name" value="Zn2/Cys6 DNA-binding domain"/>
    <property type="match status" value="1"/>
</dbReference>
<feature type="compositionally biased region" description="Low complexity" evidence="1">
    <location>
        <begin position="295"/>
        <end position="317"/>
    </location>
</feature>
<dbReference type="PROSITE" id="PS50048">
    <property type="entry name" value="ZN2_CY6_FUNGAL_2"/>
    <property type="match status" value="1"/>
</dbReference>
<dbReference type="Proteomes" id="UP000305067">
    <property type="component" value="Unassembled WGS sequence"/>
</dbReference>
<sequence length="391" mass="42571">MGFHAKSPSSPTMRTRGAANVSTRAKLACQGCRRDNKKVRAISAVRTGLAVFACDDKRPCSRCVARNEECVHVERGPKLVKVRCGNCRTYNKRCQDSRPCDYCTENGMQCVDISRKDRGLGTRVKTACTHCRRDKIRCDGVRPCSHCARRYLECTDPPCKLCSKSDVECHHQNSPSSPLDSPPGSTFYGEDADYEDEREQDYSLYSPVSESSPPFAAYPGGASSSSCSSMHATSSTAGGPGYHHNAHMSTMSHAGYGHQNQNHQQNQIPMSSYPQHGYAHSQNAHGSHSAPGPLPTMHHLQQQQQMHPQPTGSTSYYGHGGSAGYYGGYSGQAQGQGQPTPPGYSSQQQHHQRHGSTSGHGQYGSQEMPYGSSSSNYYQQQQGPGYPGGPR</sequence>
<evidence type="ECO:0000313" key="4">
    <source>
        <dbReference type="Proteomes" id="UP000305067"/>
    </source>
</evidence>
<evidence type="ECO:0000259" key="2">
    <source>
        <dbReference type="PROSITE" id="PS50048"/>
    </source>
</evidence>
<protein>
    <recommendedName>
        <fullName evidence="2">Zn(2)-C6 fungal-type domain-containing protein</fullName>
    </recommendedName>
</protein>
<reference evidence="3 4" key="1">
    <citation type="journal article" date="2019" name="Nat. Ecol. Evol.">
        <title>Megaphylogeny resolves global patterns of mushroom evolution.</title>
        <authorList>
            <person name="Varga T."/>
            <person name="Krizsan K."/>
            <person name="Foldi C."/>
            <person name="Dima B."/>
            <person name="Sanchez-Garcia M."/>
            <person name="Sanchez-Ramirez S."/>
            <person name="Szollosi G.J."/>
            <person name="Szarkandi J.G."/>
            <person name="Papp V."/>
            <person name="Albert L."/>
            <person name="Andreopoulos W."/>
            <person name="Angelini C."/>
            <person name="Antonin V."/>
            <person name="Barry K.W."/>
            <person name="Bougher N.L."/>
            <person name="Buchanan P."/>
            <person name="Buyck B."/>
            <person name="Bense V."/>
            <person name="Catcheside P."/>
            <person name="Chovatia M."/>
            <person name="Cooper J."/>
            <person name="Damon W."/>
            <person name="Desjardin D."/>
            <person name="Finy P."/>
            <person name="Geml J."/>
            <person name="Haridas S."/>
            <person name="Hughes K."/>
            <person name="Justo A."/>
            <person name="Karasinski D."/>
            <person name="Kautmanova I."/>
            <person name="Kiss B."/>
            <person name="Kocsube S."/>
            <person name="Kotiranta H."/>
            <person name="LaButti K.M."/>
            <person name="Lechner B.E."/>
            <person name="Liimatainen K."/>
            <person name="Lipzen A."/>
            <person name="Lukacs Z."/>
            <person name="Mihaltcheva S."/>
            <person name="Morgado L.N."/>
            <person name="Niskanen T."/>
            <person name="Noordeloos M.E."/>
            <person name="Ohm R.A."/>
            <person name="Ortiz-Santana B."/>
            <person name="Ovrebo C."/>
            <person name="Racz N."/>
            <person name="Riley R."/>
            <person name="Savchenko A."/>
            <person name="Shiryaev A."/>
            <person name="Soop K."/>
            <person name="Spirin V."/>
            <person name="Szebenyi C."/>
            <person name="Tomsovsky M."/>
            <person name="Tulloss R.E."/>
            <person name="Uehling J."/>
            <person name="Grigoriev I.V."/>
            <person name="Vagvolgyi C."/>
            <person name="Papp T."/>
            <person name="Martin F.M."/>
            <person name="Miettinen O."/>
            <person name="Hibbett D.S."/>
            <person name="Nagy L.G."/>
        </authorList>
    </citation>
    <scope>NUCLEOTIDE SEQUENCE [LARGE SCALE GENOMIC DNA]</scope>
    <source>
        <strain evidence="3 4">CBS 309.79</strain>
    </source>
</reference>
<dbReference type="SMART" id="SM00066">
    <property type="entry name" value="GAL4"/>
    <property type="match status" value="2"/>
</dbReference>
<dbReference type="Gene3D" id="4.10.240.10">
    <property type="entry name" value="Zn(2)-C6 fungal-type DNA-binding domain"/>
    <property type="match status" value="2"/>
</dbReference>